<sequence length="335" mass="36285">MNTPPANPNALVWRLTIAAIVPQLLGAVLIQAYLLLASPMADQMRELYTRPDMVVTTVLQTCMAGMLLGLTTWCSAQGWLRRHDASGVDRPGRMIAVLLAVSLVLFVLISTGLALLQHAFYRFVVNNREWVDSAFGHYGLARALLTALPLKLCGILISILGGWLAVRIAAWSVSPVAGTGAPPYRPRHAAWIAALTLLLWQLHVGLALGGYFTTYARSPELLNYVIGYWALPALILALAAWVGLRNLPRTLGTAGFGRAIAHGTFAFWLTQLLGVGLALLVLWNMSVGQIARAAESYSTMAVVLLFYFALVALGSYTGARLLYPRREAPPEIAPA</sequence>
<dbReference type="RefSeq" id="WP_174716839.1">
    <property type="nucleotide sequence ID" value="NZ_CP054569.1"/>
</dbReference>
<dbReference type="Proteomes" id="UP000509782">
    <property type="component" value="Chromosome"/>
</dbReference>
<dbReference type="EMBL" id="CP054569">
    <property type="protein sequence ID" value="QKQ48974.1"/>
    <property type="molecule type" value="Genomic_DNA"/>
</dbReference>
<organism evidence="2 3">
    <name type="scientific">Achromobacter denitrificans</name>
    <name type="common">Alcaligenes denitrificans</name>
    <dbReference type="NCBI Taxonomy" id="32002"/>
    <lineage>
        <taxon>Bacteria</taxon>
        <taxon>Pseudomonadati</taxon>
        <taxon>Pseudomonadota</taxon>
        <taxon>Betaproteobacteria</taxon>
        <taxon>Burkholderiales</taxon>
        <taxon>Alcaligenaceae</taxon>
        <taxon>Achromobacter</taxon>
    </lineage>
</organism>
<feature type="transmembrane region" description="Helical" evidence="1">
    <location>
        <begin position="297"/>
        <end position="316"/>
    </location>
</feature>
<accession>A0A6N0JPJ6</accession>
<feature type="transmembrane region" description="Helical" evidence="1">
    <location>
        <begin position="189"/>
        <end position="212"/>
    </location>
</feature>
<protein>
    <submittedName>
        <fullName evidence="2">Uncharacterized protein</fullName>
    </submittedName>
</protein>
<name>A0A6N0JPJ6_ACHDE</name>
<proteinExistence type="predicted"/>
<reference evidence="2 3" key="1">
    <citation type="submission" date="2020-05" db="EMBL/GenBank/DDBJ databases">
        <title>FDA dAtabase for Regulatory Grade micrObial Sequences (FDA-ARGOS): Supporting development and validation of Infectious Disease Dx tests.</title>
        <authorList>
            <person name="Sproer C."/>
            <person name="Gronow S."/>
            <person name="Severitt S."/>
            <person name="Schroder I."/>
            <person name="Tallon L."/>
            <person name="Sadzewicz L."/>
            <person name="Zhao X."/>
            <person name="Vavikolanu K."/>
            <person name="Mehta A."/>
            <person name="Aluvathingal J."/>
            <person name="Nadendla S."/>
            <person name="Myers T."/>
            <person name="Yan Y."/>
            <person name="Sichtig H."/>
        </authorList>
    </citation>
    <scope>NUCLEOTIDE SEQUENCE [LARGE SCALE GENOMIC DNA]</scope>
    <source>
        <strain evidence="2 3">FDAARGOS_787</strain>
    </source>
</reference>
<feature type="transmembrane region" description="Helical" evidence="1">
    <location>
        <begin position="54"/>
        <end position="74"/>
    </location>
</feature>
<evidence type="ECO:0000313" key="3">
    <source>
        <dbReference type="Proteomes" id="UP000509782"/>
    </source>
</evidence>
<keyword evidence="1" id="KW-1133">Transmembrane helix</keyword>
<feature type="transmembrane region" description="Helical" evidence="1">
    <location>
        <begin position="12"/>
        <end position="34"/>
    </location>
</feature>
<feature type="transmembrane region" description="Helical" evidence="1">
    <location>
        <begin position="224"/>
        <end position="244"/>
    </location>
</feature>
<gene>
    <name evidence="2" type="ORF">FOC81_20675</name>
</gene>
<evidence type="ECO:0000313" key="2">
    <source>
        <dbReference type="EMBL" id="QKQ48974.1"/>
    </source>
</evidence>
<keyword evidence="1" id="KW-0472">Membrane</keyword>
<feature type="transmembrane region" description="Helical" evidence="1">
    <location>
        <begin position="140"/>
        <end position="168"/>
    </location>
</feature>
<evidence type="ECO:0000256" key="1">
    <source>
        <dbReference type="SAM" id="Phobius"/>
    </source>
</evidence>
<feature type="transmembrane region" description="Helical" evidence="1">
    <location>
        <begin position="95"/>
        <end position="120"/>
    </location>
</feature>
<dbReference type="AlphaFoldDB" id="A0A6N0JPJ6"/>
<keyword evidence="1" id="KW-0812">Transmembrane</keyword>
<feature type="transmembrane region" description="Helical" evidence="1">
    <location>
        <begin position="265"/>
        <end position="285"/>
    </location>
</feature>